<dbReference type="EMBL" id="JABFAD010000010">
    <property type="protein sequence ID" value="MBA0810784.1"/>
    <property type="molecule type" value="Genomic_DNA"/>
</dbReference>
<name>A0A7J9HN13_9ROSI</name>
<evidence type="ECO:0000313" key="1">
    <source>
        <dbReference type="EMBL" id="MBA0810784.1"/>
    </source>
</evidence>
<accession>A0A7J9HN13</accession>
<evidence type="ECO:0000313" key="2">
    <source>
        <dbReference type="Proteomes" id="UP000593560"/>
    </source>
</evidence>
<protein>
    <submittedName>
        <fullName evidence="1">Uncharacterized protein</fullName>
    </submittedName>
</protein>
<sequence length="159" mass="18575">MLDSPRLSALNEDKEHLATTIDKCQQNFRHYQIQAGIDLMGKAKYLLQQKDYRFKTDGRRILAYHSGIIEEKDEESIRLLKKLADMEIEDFPHDILEQIKHTWENYKKVLHVEAIIKAMMTQAVMEATMKQAVMEAAINSSMQRGNNHDHAIKEAKRHE</sequence>
<gene>
    <name evidence="1" type="ORF">Gohar_002743</name>
</gene>
<proteinExistence type="predicted"/>
<comment type="caution">
    <text evidence="1">The sequence shown here is derived from an EMBL/GenBank/DDBJ whole genome shotgun (WGS) entry which is preliminary data.</text>
</comment>
<dbReference type="Proteomes" id="UP000593560">
    <property type="component" value="Unassembled WGS sequence"/>
</dbReference>
<dbReference type="OrthoDB" id="10345622at2759"/>
<feature type="non-terminal residue" evidence="1">
    <location>
        <position position="1"/>
    </location>
</feature>
<organism evidence="1 2">
    <name type="scientific">Gossypium harknessii</name>
    <dbReference type="NCBI Taxonomy" id="34285"/>
    <lineage>
        <taxon>Eukaryota</taxon>
        <taxon>Viridiplantae</taxon>
        <taxon>Streptophyta</taxon>
        <taxon>Embryophyta</taxon>
        <taxon>Tracheophyta</taxon>
        <taxon>Spermatophyta</taxon>
        <taxon>Magnoliopsida</taxon>
        <taxon>eudicotyledons</taxon>
        <taxon>Gunneridae</taxon>
        <taxon>Pentapetalae</taxon>
        <taxon>rosids</taxon>
        <taxon>malvids</taxon>
        <taxon>Malvales</taxon>
        <taxon>Malvaceae</taxon>
        <taxon>Malvoideae</taxon>
        <taxon>Gossypium</taxon>
    </lineage>
</organism>
<dbReference type="AlphaFoldDB" id="A0A7J9HN13"/>
<reference evidence="1 2" key="1">
    <citation type="journal article" date="2019" name="Genome Biol. Evol.">
        <title>Insights into the evolution of the New World diploid cottons (Gossypium, subgenus Houzingenia) based on genome sequencing.</title>
        <authorList>
            <person name="Grover C.E."/>
            <person name="Arick M.A. 2nd"/>
            <person name="Thrash A."/>
            <person name="Conover J.L."/>
            <person name="Sanders W.S."/>
            <person name="Peterson D.G."/>
            <person name="Frelichowski J.E."/>
            <person name="Scheffler J.A."/>
            <person name="Scheffler B.E."/>
            <person name="Wendel J.F."/>
        </authorList>
    </citation>
    <scope>NUCLEOTIDE SEQUENCE [LARGE SCALE GENOMIC DNA]</scope>
    <source>
        <strain evidence="1">0</strain>
        <tissue evidence="1">Leaf</tissue>
    </source>
</reference>
<keyword evidence="2" id="KW-1185">Reference proteome</keyword>